<organism evidence="1">
    <name type="scientific">Siphoviridae sp. ctTC45</name>
    <dbReference type="NCBI Taxonomy" id="2827573"/>
    <lineage>
        <taxon>Viruses</taxon>
        <taxon>Duplodnaviria</taxon>
        <taxon>Heunggongvirae</taxon>
        <taxon>Uroviricota</taxon>
        <taxon>Caudoviricetes</taxon>
    </lineage>
</organism>
<sequence length="35" mass="4096">MSVRFRCLVEFYGGLCDNHIANKSWTERKHITILG</sequence>
<evidence type="ECO:0000313" key="1">
    <source>
        <dbReference type="EMBL" id="DAD72168.1"/>
    </source>
</evidence>
<proteinExistence type="predicted"/>
<reference evidence="1" key="1">
    <citation type="journal article" date="2021" name="Proc. Natl. Acad. Sci. U.S.A.">
        <title>A Catalog of Tens of Thousands of Viruses from Human Metagenomes Reveals Hidden Associations with Chronic Diseases.</title>
        <authorList>
            <person name="Tisza M.J."/>
            <person name="Buck C.B."/>
        </authorList>
    </citation>
    <scope>NUCLEOTIDE SEQUENCE</scope>
    <source>
        <strain evidence="1">CtTC45</strain>
    </source>
</reference>
<protein>
    <submittedName>
        <fullName evidence="1">Uncharacterized protein</fullName>
    </submittedName>
</protein>
<dbReference type="EMBL" id="BK015895">
    <property type="protein sequence ID" value="DAD72168.1"/>
    <property type="molecule type" value="Genomic_DNA"/>
</dbReference>
<accession>A0A8S5LQL4</accession>
<name>A0A8S5LQL4_9CAUD</name>